<feature type="domain" description="FAD/NAD(P)-binding" evidence="2">
    <location>
        <begin position="81"/>
        <end position="152"/>
    </location>
</feature>
<sequence length="335" mass="37151">MYAQQQHILQPQQQQHQQAFVGGGSSGGDESKTIWVGDLQYWMDESYLNSCFGHTNQQLSTDLISFTIELCELSMMADISEEEKKRLLHCVIIGGGPTGVEFSGELSNFILKDLNEIMSSFDIGLSQYATKHLTKCGVHLKKGVVKEVHPKKIVISDGTDVPIWPAGMQYIPWYEIQKIENCAATVLMGCCSGSISYKGCYNPHGAVISYLLAGSLVMITYLWDVTSPDIDRLGRSMLNAMFKERLISSGNCTLCNSVVQEFELGNKRCNKGNGKKKVLGERKLKEDRLNINFGHRQMIGPFVSEARDTCNLPFLNGAAPVCYGVPTVLCQSLEK</sequence>
<evidence type="ECO:0000313" key="4">
    <source>
        <dbReference type="Proteomes" id="UP000541444"/>
    </source>
</evidence>
<dbReference type="Gene3D" id="3.50.50.100">
    <property type="match status" value="1"/>
</dbReference>
<comment type="caution">
    <text evidence="3">The sequence shown here is derived from an EMBL/GenBank/DDBJ whole genome shotgun (WGS) entry which is preliminary data.</text>
</comment>
<dbReference type="GO" id="GO:0004197">
    <property type="term" value="F:cysteine-type endopeptidase activity"/>
    <property type="evidence" value="ECO:0007669"/>
    <property type="project" value="InterPro"/>
</dbReference>
<dbReference type="GO" id="GO:0051307">
    <property type="term" value="P:meiotic chromosome separation"/>
    <property type="evidence" value="ECO:0007669"/>
    <property type="project" value="TreeGrafter"/>
</dbReference>
<protein>
    <recommendedName>
        <fullName evidence="2">FAD/NAD(P)-binding domain-containing protein</fullName>
    </recommendedName>
</protein>
<dbReference type="GO" id="GO:0016491">
    <property type="term" value="F:oxidoreductase activity"/>
    <property type="evidence" value="ECO:0007669"/>
    <property type="project" value="InterPro"/>
</dbReference>
<dbReference type="InterPro" id="IPR023753">
    <property type="entry name" value="FAD/NAD-binding_dom"/>
</dbReference>
<feature type="compositionally biased region" description="Low complexity" evidence="1">
    <location>
        <begin position="6"/>
        <end position="18"/>
    </location>
</feature>
<name>A0A7J7MA85_9MAGN</name>
<dbReference type="GO" id="GO:0072686">
    <property type="term" value="C:mitotic spindle"/>
    <property type="evidence" value="ECO:0007669"/>
    <property type="project" value="TreeGrafter"/>
</dbReference>
<accession>A0A7J7MA85</accession>
<dbReference type="OrthoDB" id="10255632at2759"/>
<dbReference type="EMBL" id="JACGCM010001662">
    <property type="protein sequence ID" value="KAF6151742.1"/>
    <property type="molecule type" value="Genomic_DNA"/>
</dbReference>
<dbReference type="PANTHER" id="PTHR12792:SF0">
    <property type="entry name" value="SEPARIN"/>
    <property type="match status" value="1"/>
</dbReference>
<dbReference type="PANTHER" id="PTHR12792">
    <property type="entry name" value="EXTRA SPINDLE POLES 1-RELATED"/>
    <property type="match status" value="1"/>
</dbReference>
<feature type="region of interest" description="Disordered" evidence="1">
    <location>
        <begin position="6"/>
        <end position="29"/>
    </location>
</feature>
<evidence type="ECO:0000313" key="3">
    <source>
        <dbReference type="EMBL" id="KAF6151742.1"/>
    </source>
</evidence>
<dbReference type="Proteomes" id="UP000541444">
    <property type="component" value="Unassembled WGS sequence"/>
</dbReference>
<dbReference type="AlphaFoldDB" id="A0A7J7MA85"/>
<organism evidence="3 4">
    <name type="scientific">Kingdonia uniflora</name>
    <dbReference type="NCBI Taxonomy" id="39325"/>
    <lineage>
        <taxon>Eukaryota</taxon>
        <taxon>Viridiplantae</taxon>
        <taxon>Streptophyta</taxon>
        <taxon>Embryophyta</taxon>
        <taxon>Tracheophyta</taxon>
        <taxon>Spermatophyta</taxon>
        <taxon>Magnoliopsida</taxon>
        <taxon>Ranunculales</taxon>
        <taxon>Circaeasteraceae</taxon>
        <taxon>Kingdonia</taxon>
    </lineage>
</organism>
<dbReference type="GO" id="GO:0005634">
    <property type="term" value="C:nucleus"/>
    <property type="evidence" value="ECO:0007669"/>
    <property type="project" value="InterPro"/>
</dbReference>
<evidence type="ECO:0000259" key="2">
    <source>
        <dbReference type="Pfam" id="PF07992"/>
    </source>
</evidence>
<proteinExistence type="predicted"/>
<dbReference type="SUPFAM" id="SSF51905">
    <property type="entry name" value="FAD/NAD(P)-binding domain"/>
    <property type="match status" value="1"/>
</dbReference>
<dbReference type="Pfam" id="PF07992">
    <property type="entry name" value="Pyr_redox_2"/>
    <property type="match status" value="1"/>
</dbReference>
<gene>
    <name evidence="3" type="ORF">GIB67_002025</name>
</gene>
<dbReference type="GO" id="GO:0005737">
    <property type="term" value="C:cytoplasm"/>
    <property type="evidence" value="ECO:0007669"/>
    <property type="project" value="TreeGrafter"/>
</dbReference>
<evidence type="ECO:0000256" key="1">
    <source>
        <dbReference type="SAM" id="MobiDB-lite"/>
    </source>
</evidence>
<dbReference type="Pfam" id="PF03568">
    <property type="entry name" value="Separin_C"/>
    <property type="match status" value="1"/>
</dbReference>
<dbReference type="InterPro" id="IPR005314">
    <property type="entry name" value="Peptidase_C50"/>
</dbReference>
<reference evidence="3 4" key="1">
    <citation type="journal article" date="2020" name="IScience">
        <title>Genome Sequencing of the Endangered Kingdonia uniflora (Circaeasteraceae, Ranunculales) Reveals Potential Mechanisms of Evolutionary Specialization.</title>
        <authorList>
            <person name="Sun Y."/>
            <person name="Deng T."/>
            <person name="Zhang A."/>
            <person name="Moore M.J."/>
            <person name="Landis J.B."/>
            <person name="Lin N."/>
            <person name="Zhang H."/>
            <person name="Zhang X."/>
            <person name="Huang J."/>
            <person name="Zhang X."/>
            <person name="Sun H."/>
            <person name="Wang H."/>
        </authorList>
    </citation>
    <scope>NUCLEOTIDE SEQUENCE [LARGE SCALE GENOMIC DNA]</scope>
    <source>
        <strain evidence="3">TB1705</strain>
        <tissue evidence="3">Leaf</tissue>
    </source>
</reference>
<dbReference type="InterPro" id="IPR036188">
    <property type="entry name" value="FAD/NAD-bd_sf"/>
</dbReference>
<dbReference type="GO" id="GO:0006508">
    <property type="term" value="P:proteolysis"/>
    <property type="evidence" value="ECO:0007669"/>
    <property type="project" value="InterPro"/>
</dbReference>
<keyword evidence="4" id="KW-1185">Reference proteome</keyword>